<evidence type="ECO:0000256" key="2">
    <source>
        <dbReference type="SAM" id="Phobius"/>
    </source>
</evidence>
<organism evidence="3 6">
    <name type="scientific">Parabacteroides distasonis</name>
    <dbReference type="NCBI Taxonomy" id="823"/>
    <lineage>
        <taxon>Bacteria</taxon>
        <taxon>Pseudomonadati</taxon>
        <taxon>Bacteroidota</taxon>
        <taxon>Bacteroidia</taxon>
        <taxon>Bacteroidales</taxon>
        <taxon>Tannerellaceae</taxon>
        <taxon>Parabacteroides</taxon>
    </lineage>
</organism>
<evidence type="ECO:0000313" key="4">
    <source>
        <dbReference type="EMBL" id="MRY85402.1"/>
    </source>
</evidence>
<dbReference type="EMBL" id="WKMX01000008">
    <property type="protein sequence ID" value="MRZ06530.1"/>
    <property type="molecule type" value="Genomic_DNA"/>
</dbReference>
<dbReference type="Proteomes" id="UP000095332">
    <property type="component" value="Unassembled WGS sequence"/>
</dbReference>
<sequence>MRDITHFLLATLLSLATLACRHDTPPTDGPLSRQLPPGTEEIFRKLNDRDNREEALRLADSLADSLAALPPSDDPWLEIRIAQAAANTLYKFRRDPSDAIRVQERAVAVYRLHPDAADDPADLLSTLGHYYRRKGMREKEVEVIQEAMDWCVAHPEKLNRGFVYTFADLSSTYSDLGLYDKAMEAISRSIDYSLQLDSFTISDLYRMKAGIFWELEQHDSTLYYARQALKRGEEMKENAYVLAAKNILYNYYYEYVPDSIPAALEGYKELIEEEEAISAGYQDLFKFMLGACLVRDGKPEKGFPLMEEAYALYKKYEANDMMDWTGRHLLNLYAEQKKGDKMAEIYPEYKEIHDSLQLAEKQRYAIGANVRYETGRKEQENRALSAEVALKERSLVYTRVILILAICLLTGIIVYALQRRRLHQREREIQRQRLDNLLATQQELNRRNERLSAELEQAAHNEVIDSVRQKLNPSLLSGEDELRFRQSFAALYPRFLPGLRKDFPELTKSDELLCMLIYLKQSTDEISLALGISRPSVNSGRSRIRKKLGLQKEESLDEFLQKR</sequence>
<evidence type="ECO:0000313" key="3">
    <source>
        <dbReference type="EMBL" id="CUP94719.1"/>
    </source>
</evidence>
<dbReference type="PROSITE" id="PS51257">
    <property type="entry name" value="PROKAR_LIPOPROTEIN"/>
    <property type="match status" value="1"/>
</dbReference>
<dbReference type="RefSeq" id="WP_057328013.1">
    <property type="nucleotide sequence ID" value="NZ_WKMW01000014.1"/>
</dbReference>
<dbReference type="Proteomes" id="UP000450599">
    <property type="component" value="Unassembled WGS sequence"/>
</dbReference>
<evidence type="ECO:0000313" key="8">
    <source>
        <dbReference type="Proteomes" id="UP000471216"/>
    </source>
</evidence>
<keyword evidence="1" id="KW-0175">Coiled coil</keyword>
<dbReference type="InterPro" id="IPR011990">
    <property type="entry name" value="TPR-like_helical_dom_sf"/>
</dbReference>
<keyword evidence="2" id="KW-0472">Membrane</keyword>
<evidence type="ECO:0000313" key="7">
    <source>
        <dbReference type="Proteomes" id="UP000450599"/>
    </source>
</evidence>
<reference evidence="7 8" key="2">
    <citation type="journal article" date="2019" name="Nat. Med.">
        <title>A library of human gut bacterial isolates paired with longitudinal multiomics data enables mechanistic microbiome research.</title>
        <authorList>
            <person name="Poyet M."/>
            <person name="Groussin M."/>
            <person name="Gibbons S.M."/>
            <person name="Avila-Pacheco J."/>
            <person name="Jiang X."/>
            <person name="Kearney S.M."/>
            <person name="Perrotta A.R."/>
            <person name="Berdy B."/>
            <person name="Zhao S."/>
            <person name="Lieberman T.D."/>
            <person name="Swanson P.K."/>
            <person name="Smith M."/>
            <person name="Roesemann S."/>
            <person name="Alexander J.E."/>
            <person name="Rich S.A."/>
            <person name="Livny J."/>
            <person name="Vlamakis H."/>
            <person name="Clish C."/>
            <person name="Bullock K."/>
            <person name="Deik A."/>
            <person name="Scott J."/>
            <person name="Pierce K.A."/>
            <person name="Xavier R.J."/>
            <person name="Alm E.J."/>
        </authorList>
    </citation>
    <scope>NUCLEOTIDE SEQUENCE [LARGE SCALE GENOMIC DNA]</scope>
    <source>
        <strain evidence="5 8">BIOML-A10</strain>
        <strain evidence="4 7">BIOML-A11</strain>
    </source>
</reference>
<dbReference type="GO" id="GO:0003677">
    <property type="term" value="F:DNA binding"/>
    <property type="evidence" value="ECO:0007669"/>
    <property type="project" value="InterPro"/>
</dbReference>
<dbReference type="GO" id="GO:0006355">
    <property type="term" value="P:regulation of DNA-templated transcription"/>
    <property type="evidence" value="ECO:0007669"/>
    <property type="project" value="InterPro"/>
</dbReference>
<gene>
    <name evidence="3" type="ORF">ERS852560_01023</name>
    <name evidence="5" type="ORF">GKD54_09920</name>
    <name evidence="4" type="ORF">GKD58_14255</name>
</gene>
<dbReference type="EMBL" id="WKMW01000014">
    <property type="protein sequence ID" value="MRY85402.1"/>
    <property type="molecule type" value="Genomic_DNA"/>
</dbReference>
<dbReference type="InterPro" id="IPR016032">
    <property type="entry name" value="Sig_transdc_resp-reg_C-effctor"/>
</dbReference>
<evidence type="ECO:0000313" key="5">
    <source>
        <dbReference type="EMBL" id="MRZ06530.1"/>
    </source>
</evidence>
<dbReference type="SUPFAM" id="SSF48452">
    <property type="entry name" value="TPR-like"/>
    <property type="match status" value="1"/>
</dbReference>
<evidence type="ECO:0000313" key="6">
    <source>
        <dbReference type="Proteomes" id="UP000095332"/>
    </source>
</evidence>
<keyword evidence="2" id="KW-0812">Transmembrane</keyword>
<feature type="transmembrane region" description="Helical" evidence="2">
    <location>
        <begin position="396"/>
        <end position="417"/>
    </location>
</feature>
<keyword evidence="2" id="KW-1133">Transmembrane helix</keyword>
<reference evidence="3 6" key="1">
    <citation type="submission" date="2015-09" db="EMBL/GenBank/DDBJ databases">
        <authorList>
            <consortium name="Pathogen Informatics"/>
        </authorList>
    </citation>
    <scope>NUCLEOTIDE SEQUENCE [LARGE SCALE GENOMIC DNA]</scope>
    <source>
        <strain evidence="3 6">2789STDY5834948</strain>
    </source>
</reference>
<dbReference type="EMBL" id="CZBM01000003">
    <property type="protein sequence ID" value="CUP94719.1"/>
    <property type="molecule type" value="Genomic_DNA"/>
</dbReference>
<dbReference type="Gene3D" id="1.25.40.10">
    <property type="entry name" value="Tetratricopeptide repeat domain"/>
    <property type="match status" value="1"/>
</dbReference>
<feature type="coiled-coil region" evidence="1">
    <location>
        <begin position="427"/>
        <end position="461"/>
    </location>
</feature>
<protein>
    <recommendedName>
        <fullName evidence="9">Tetratricopeptide repeat protein</fullName>
    </recommendedName>
</protein>
<dbReference type="AlphaFoldDB" id="A0A174SJK3"/>
<dbReference type="SUPFAM" id="SSF46894">
    <property type="entry name" value="C-terminal effector domain of the bipartite response regulators"/>
    <property type="match status" value="1"/>
</dbReference>
<accession>A0A174SJK3</accession>
<evidence type="ECO:0008006" key="9">
    <source>
        <dbReference type="Google" id="ProtNLM"/>
    </source>
</evidence>
<dbReference type="Proteomes" id="UP000471216">
    <property type="component" value="Unassembled WGS sequence"/>
</dbReference>
<proteinExistence type="predicted"/>
<name>A0A174SJK3_PARDI</name>
<evidence type="ECO:0000256" key="1">
    <source>
        <dbReference type="SAM" id="Coils"/>
    </source>
</evidence>